<feature type="domain" description="NarG-like" evidence="8">
    <location>
        <begin position="20"/>
        <end position="44"/>
    </location>
</feature>
<dbReference type="RefSeq" id="WP_229878282.1">
    <property type="nucleotide sequence ID" value="NZ_BMTL01000022.1"/>
</dbReference>
<dbReference type="EMBL" id="BMTL01000022">
    <property type="protein sequence ID" value="GGS05220.1"/>
    <property type="molecule type" value="Genomic_DNA"/>
</dbReference>
<organism evidence="9 10">
    <name type="scientific">Streptomyces humidus</name>
    <dbReference type="NCBI Taxonomy" id="52259"/>
    <lineage>
        <taxon>Bacteria</taxon>
        <taxon>Bacillati</taxon>
        <taxon>Actinomycetota</taxon>
        <taxon>Actinomycetes</taxon>
        <taxon>Kitasatosporales</taxon>
        <taxon>Streptomycetaceae</taxon>
        <taxon>Streptomyces</taxon>
    </lineage>
</organism>
<protein>
    <recommendedName>
        <fullName evidence="8">NarG-like domain-containing protein</fullName>
    </recommendedName>
</protein>
<evidence type="ECO:0000256" key="6">
    <source>
        <dbReference type="ARBA" id="ARBA00023136"/>
    </source>
</evidence>
<keyword evidence="4 7" id="KW-1133">Transmembrane helix</keyword>
<comment type="subcellular location">
    <subcellularLocation>
        <location evidence="1">Cell membrane</location>
        <topology evidence="1">Multi-pass membrane protein</topology>
    </subcellularLocation>
</comment>
<dbReference type="InterPro" id="IPR036197">
    <property type="entry name" value="NarG-like_sf"/>
</dbReference>
<evidence type="ECO:0000256" key="3">
    <source>
        <dbReference type="ARBA" id="ARBA00022692"/>
    </source>
</evidence>
<evidence type="ECO:0000313" key="9">
    <source>
        <dbReference type="EMBL" id="GGS05220.1"/>
    </source>
</evidence>
<keyword evidence="6 7" id="KW-0472">Membrane</keyword>
<keyword evidence="2" id="KW-1003">Cell membrane</keyword>
<reference evidence="9" key="2">
    <citation type="submission" date="2020-09" db="EMBL/GenBank/DDBJ databases">
        <authorList>
            <person name="Sun Q."/>
            <person name="Ohkuma M."/>
        </authorList>
    </citation>
    <scope>NUCLEOTIDE SEQUENCE</scope>
    <source>
        <strain evidence="9">JCM 4386</strain>
    </source>
</reference>
<dbReference type="SUPFAM" id="SSF103501">
    <property type="entry name" value="Respiratory nitrate reductase 1 gamma chain"/>
    <property type="match status" value="1"/>
</dbReference>
<evidence type="ECO:0000256" key="1">
    <source>
        <dbReference type="ARBA" id="ARBA00004651"/>
    </source>
</evidence>
<dbReference type="GO" id="GO:0016491">
    <property type="term" value="F:oxidoreductase activity"/>
    <property type="evidence" value="ECO:0007669"/>
    <property type="project" value="UniProtKB-KW"/>
</dbReference>
<keyword evidence="5" id="KW-0560">Oxidoreductase</keyword>
<gene>
    <name evidence="9" type="ORF">GCM10010269_50070</name>
</gene>
<evidence type="ECO:0000256" key="7">
    <source>
        <dbReference type="SAM" id="Phobius"/>
    </source>
</evidence>
<evidence type="ECO:0000259" key="8">
    <source>
        <dbReference type="Pfam" id="PF02665"/>
    </source>
</evidence>
<evidence type="ECO:0000256" key="4">
    <source>
        <dbReference type="ARBA" id="ARBA00022989"/>
    </source>
</evidence>
<dbReference type="InterPro" id="IPR023234">
    <property type="entry name" value="NarG-like_domain"/>
</dbReference>
<proteinExistence type="predicted"/>
<keyword evidence="10" id="KW-1185">Reference proteome</keyword>
<sequence>MTVPPQPLTLAAETGAGGILLWVVLPYVSLAIFVLGHVWRYRTSFAVLRPSGRG</sequence>
<dbReference type="Pfam" id="PF02665">
    <property type="entry name" value="Nitrate_red_gam"/>
    <property type="match status" value="1"/>
</dbReference>
<accession>A0A918L5B1</accession>
<dbReference type="AlphaFoldDB" id="A0A918L5B1"/>
<evidence type="ECO:0000313" key="10">
    <source>
        <dbReference type="Proteomes" id="UP000606194"/>
    </source>
</evidence>
<dbReference type="Proteomes" id="UP000606194">
    <property type="component" value="Unassembled WGS sequence"/>
</dbReference>
<reference evidence="9" key="1">
    <citation type="journal article" date="2014" name="Int. J. Syst. Evol. Microbiol.">
        <title>Complete genome sequence of Corynebacterium casei LMG S-19264T (=DSM 44701T), isolated from a smear-ripened cheese.</title>
        <authorList>
            <consortium name="US DOE Joint Genome Institute (JGI-PGF)"/>
            <person name="Walter F."/>
            <person name="Albersmeier A."/>
            <person name="Kalinowski J."/>
            <person name="Ruckert C."/>
        </authorList>
    </citation>
    <scope>NUCLEOTIDE SEQUENCE</scope>
    <source>
        <strain evidence="9">JCM 4386</strain>
    </source>
</reference>
<keyword evidence="3 7" id="KW-0812">Transmembrane</keyword>
<dbReference type="GO" id="GO:0005886">
    <property type="term" value="C:plasma membrane"/>
    <property type="evidence" value="ECO:0007669"/>
    <property type="project" value="UniProtKB-SubCell"/>
</dbReference>
<evidence type="ECO:0000256" key="5">
    <source>
        <dbReference type="ARBA" id="ARBA00023002"/>
    </source>
</evidence>
<feature type="transmembrane region" description="Helical" evidence="7">
    <location>
        <begin position="20"/>
        <end position="39"/>
    </location>
</feature>
<name>A0A918L5B1_9ACTN</name>
<evidence type="ECO:0000256" key="2">
    <source>
        <dbReference type="ARBA" id="ARBA00022475"/>
    </source>
</evidence>
<comment type="caution">
    <text evidence="9">The sequence shown here is derived from an EMBL/GenBank/DDBJ whole genome shotgun (WGS) entry which is preliminary data.</text>
</comment>